<gene>
    <name evidence="1" type="ORF">C7477_1328</name>
</gene>
<keyword evidence="2" id="KW-1185">Reference proteome</keyword>
<name>A0A318SY70_9HYPH</name>
<dbReference type="InterPro" id="IPR008312">
    <property type="entry name" value="T6SS_TssB1"/>
</dbReference>
<dbReference type="PIRSF" id="PIRSF028301">
    <property type="entry name" value="UCP028301"/>
    <property type="match status" value="1"/>
</dbReference>
<dbReference type="NCBIfam" id="TIGR03358">
    <property type="entry name" value="VI_chp_5"/>
    <property type="match status" value="1"/>
</dbReference>
<sequence length="173" mass="19353">MSKEGSVAPKERINIRYVPATLGQQAEVELPLRVMVLGDYLGRPDGTPLEDRQVLSVDKNTFASVMEEAGLGREFTVENKLSDDAENDLKVSLQFKSLKDFEPDSVAQQVPELKKLIELREALVALKGPLGNIPAFRRRLQQLLDDEQSRERLLKELNSIEEITPVIGDTPAE</sequence>
<evidence type="ECO:0000313" key="2">
    <source>
        <dbReference type="Proteomes" id="UP000247454"/>
    </source>
</evidence>
<dbReference type="RefSeq" id="WP_110754510.1">
    <property type="nucleotide sequence ID" value="NZ_QJTF01000032.1"/>
</dbReference>
<reference evidence="1 2" key="1">
    <citation type="submission" date="2018-06" db="EMBL/GenBank/DDBJ databases">
        <title>Genomic Encyclopedia of Type Strains, Phase III (KMG-III): the genomes of soil and plant-associated and newly described type strains.</title>
        <authorList>
            <person name="Whitman W."/>
        </authorList>
    </citation>
    <scope>NUCLEOTIDE SEQUENCE [LARGE SCALE GENOMIC DNA]</scope>
    <source>
        <strain evidence="1 2">ORS 1419</strain>
    </source>
</reference>
<organism evidence="1 2">
    <name type="scientific">Phyllobacterium leguminum</name>
    <dbReference type="NCBI Taxonomy" id="314237"/>
    <lineage>
        <taxon>Bacteria</taxon>
        <taxon>Pseudomonadati</taxon>
        <taxon>Pseudomonadota</taxon>
        <taxon>Alphaproteobacteria</taxon>
        <taxon>Hyphomicrobiales</taxon>
        <taxon>Phyllobacteriaceae</taxon>
        <taxon>Phyllobacterium</taxon>
    </lineage>
</organism>
<dbReference type="PANTHER" id="PTHR35850:SF2">
    <property type="entry name" value="TYPE VI SECRETION SYSTEM CONTRACTILE SHEATH SMALL SUBUNIT"/>
    <property type="match status" value="1"/>
</dbReference>
<dbReference type="PANTHER" id="PTHR35850">
    <property type="entry name" value="CYTOPLASMIC PROTEIN-RELATED"/>
    <property type="match status" value="1"/>
</dbReference>
<evidence type="ECO:0000313" key="1">
    <source>
        <dbReference type="EMBL" id="PYE85286.1"/>
    </source>
</evidence>
<protein>
    <submittedName>
        <fullName evidence="1">Type VI secretion system protein ImpB</fullName>
    </submittedName>
</protein>
<dbReference type="EMBL" id="QJTF01000032">
    <property type="protein sequence ID" value="PYE85286.1"/>
    <property type="molecule type" value="Genomic_DNA"/>
</dbReference>
<comment type="caution">
    <text evidence="1">The sequence shown here is derived from an EMBL/GenBank/DDBJ whole genome shotgun (WGS) entry which is preliminary data.</text>
</comment>
<proteinExistence type="predicted"/>
<dbReference type="AlphaFoldDB" id="A0A318SY70"/>
<dbReference type="OrthoDB" id="9789942at2"/>
<dbReference type="Proteomes" id="UP000247454">
    <property type="component" value="Unassembled WGS sequence"/>
</dbReference>
<accession>A0A318SY70</accession>
<dbReference type="Pfam" id="PF05591">
    <property type="entry name" value="T6SS_VipA"/>
    <property type="match status" value="1"/>
</dbReference>